<reference evidence="2" key="1">
    <citation type="journal article" date="2019" name="Int. J. Syst. Evol. Microbiol.">
        <title>The Global Catalogue of Microorganisms (GCM) 10K type strain sequencing project: providing services to taxonomists for standard genome sequencing and annotation.</title>
        <authorList>
            <consortium name="The Broad Institute Genomics Platform"/>
            <consortium name="The Broad Institute Genome Sequencing Center for Infectious Disease"/>
            <person name="Wu L."/>
            <person name="Ma J."/>
        </authorList>
    </citation>
    <scope>NUCLEOTIDE SEQUENCE [LARGE SCALE GENOMIC DNA]</scope>
    <source>
        <strain evidence="2">CGMCC 4.1469</strain>
    </source>
</reference>
<comment type="caution">
    <text evidence="1">The sequence shown here is derived from an EMBL/GenBank/DDBJ whole genome shotgun (WGS) entry which is preliminary data.</text>
</comment>
<proteinExistence type="predicted"/>
<accession>A0ABW1EY68</accession>
<dbReference type="Proteomes" id="UP001596067">
    <property type="component" value="Unassembled WGS sequence"/>
</dbReference>
<evidence type="ECO:0000313" key="2">
    <source>
        <dbReference type="Proteomes" id="UP001596067"/>
    </source>
</evidence>
<evidence type="ECO:0000313" key="1">
    <source>
        <dbReference type="EMBL" id="MFC5886785.1"/>
    </source>
</evidence>
<sequence length="205" mass="22720">MADPRKREIKARMKARPGESYMQARRRLTTAADPSTWTVQAVAFLFSCSLPTEPDPNSTFLAAPEMVLAAAVANSAQILTREATGEEYSAWSDVVVLRPQRPARPDEAPPGWYPVEAFIVVRARRPWDEQDEDEEVITDAYRAARDTVTRMWPGLPDEWKPAAMNLVTVAGLRGWTDADIQRLAANPLGRSTTVGADLALLPEET</sequence>
<organism evidence="1 2">
    <name type="scientific">Kitasatospora aburaviensis</name>
    <dbReference type="NCBI Taxonomy" id="67265"/>
    <lineage>
        <taxon>Bacteria</taxon>
        <taxon>Bacillati</taxon>
        <taxon>Actinomycetota</taxon>
        <taxon>Actinomycetes</taxon>
        <taxon>Kitasatosporales</taxon>
        <taxon>Streptomycetaceae</taxon>
        <taxon>Kitasatospora</taxon>
    </lineage>
</organism>
<protein>
    <submittedName>
        <fullName evidence="1">Uncharacterized protein</fullName>
    </submittedName>
</protein>
<dbReference type="RefSeq" id="WP_345330701.1">
    <property type="nucleotide sequence ID" value="NZ_BAAAVH010000123.1"/>
</dbReference>
<keyword evidence="2" id="KW-1185">Reference proteome</keyword>
<dbReference type="EMBL" id="JBHSOD010000020">
    <property type="protein sequence ID" value="MFC5886785.1"/>
    <property type="molecule type" value="Genomic_DNA"/>
</dbReference>
<gene>
    <name evidence="1" type="ORF">ACFP0N_17605</name>
</gene>
<name>A0ABW1EY68_9ACTN</name>